<evidence type="ECO:0000256" key="2">
    <source>
        <dbReference type="ARBA" id="ARBA00022898"/>
    </source>
</evidence>
<evidence type="ECO:0000256" key="1">
    <source>
        <dbReference type="ARBA" id="ARBA00005384"/>
    </source>
</evidence>
<dbReference type="InterPro" id="IPR036390">
    <property type="entry name" value="WH_DNA-bd_sf"/>
</dbReference>
<dbReference type="InterPro" id="IPR015421">
    <property type="entry name" value="PyrdxlP-dep_Trfase_major"/>
</dbReference>
<comment type="similarity">
    <text evidence="1">In the C-terminal section; belongs to the class-I pyridoxal-phosphate-dependent aminotransferase family.</text>
</comment>
<name>A0AAD0XHI0_9BURK</name>
<dbReference type="GO" id="GO:0030170">
    <property type="term" value="F:pyridoxal phosphate binding"/>
    <property type="evidence" value="ECO:0007669"/>
    <property type="project" value="InterPro"/>
</dbReference>
<dbReference type="PANTHER" id="PTHR46577">
    <property type="entry name" value="HTH-TYPE TRANSCRIPTIONAL REGULATORY PROTEIN GABR"/>
    <property type="match status" value="1"/>
</dbReference>
<dbReference type="Pfam" id="PF00392">
    <property type="entry name" value="GntR"/>
    <property type="match status" value="1"/>
</dbReference>
<evidence type="ECO:0000259" key="6">
    <source>
        <dbReference type="PROSITE" id="PS50949"/>
    </source>
</evidence>
<dbReference type="Gene3D" id="1.10.10.10">
    <property type="entry name" value="Winged helix-like DNA-binding domain superfamily/Winged helix DNA-binding domain"/>
    <property type="match status" value="1"/>
</dbReference>
<keyword evidence="3" id="KW-0805">Transcription regulation</keyword>
<keyword evidence="5" id="KW-0804">Transcription</keyword>
<evidence type="ECO:0000256" key="3">
    <source>
        <dbReference type="ARBA" id="ARBA00023015"/>
    </source>
</evidence>
<dbReference type="InterPro" id="IPR051446">
    <property type="entry name" value="HTH_trans_reg/aminotransferase"/>
</dbReference>
<dbReference type="InterPro" id="IPR004839">
    <property type="entry name" value="Aminotransferase_I/II_large"/>
</dbReference>
<keyword evidence="7" id="KW-0032">Aminotransferase</keyword>
<proteinExistence type="inferred from homology"/>
<evidence type="ECO:0000256" key="5">
    <source>
        <dbReference type="ARBA" id="ARBA00023163"/>
    </source>
</evidence>
<dbReference type="GO" id="GO:0008483">
    <property type="term" value="F:transaminase activity"/>
    <property type="evidence" value="ECO:0007669"/>
    <property type="project" value="UniProtKB-KW"/>
</dbReference>
<dbReference type="EMBL" id="CP024996">
    <property type="protein sequence ID" value="AYR24563.1"/>
    <property type="molecule type" value="Genomic_DNA"/>
</dbReference>
<keyword evidence="2" id="KW-0663">Pyridoxal phosphate</keyword>
<dbReference type="SUPFAM" id="SSF53383">
    <property type="entry name" value="PLP-dependent transferases"/>
    <property type="match status" value="1"/>
</dbReference>
<evidence type="ECO:0000256" key="4">
    <source>
        <dbReference type="ARBA" id="ARBA00023125"/>
    </source>
</evidence>
<dbReference type="CDD" id="cd00609">
    <property type="entry name" value="AAT_like"/>
    <property type="match status" value="1"/>
</dbReference>
<keyword evidence="7" id="KW-0808">Transferase</keyword>
<dbReference type="Gene3D" id="3.40.640.10">
    <property type="entry name" value="Type I PLP-dependent aspartate aminotransferase-like (Major domain)"/>
    <property type="match status" value="1"/>
</dbReference>
<dbReference type="Proteomes" id="UP000269199">
    <property type="component" value="Chromosome"/>
</dbReference>
<dbReference type="SMART" id="SM00345">
    <property type="entry name" value="HTH_GNTR"/>
    <property type="match status" value="1"/>
</dbReference>
<gene>
    <name evidence="7" type="ORF">RC54_12340</name>
</gene>
<evidence type="ECO:0000313" key="8">
    <source>
        <dbReference type="Proteomes" id="UP000269199"/>
    </source>
</evidence>
<dbReference type="GO" id="GO:0003700">
    <property type="term" value="F:DNA-binding transcription factor activity"/>
    <property type="evidence" value="ECO:0007669"/>
    <property type="project" value="InterPro"/>
</dbReference>
<feature type="domain" description="HTH gntR-type" evidence="6">
    <location>
        <begin position="30"/>
        <end position="98"/>
    </location>
</feature>
<dbReference type="PANTHER" id="PTHR46577:SF2">
    <property type="entry name" value="TRANSCRIPTIONAL REGULATORY PROTEIN"/>
    <property type="match status" value="1"/>
</dbReference>
<dbReference type="SUPFAM" id="SSF46785">
    <property type="entry name" value="Winged helix' DNA-binding domain"/>
    <property type="match status" value="1"/>
</dbReference>
<reference evidence="7 8" key="1">
    <citation type="submission" date="2017-11" db="EMBL/GenBank/DDBJ databases">
        <title>Complete genome sequence of Herbaspirillum rubrisubalbicans DSM 11543.</title>
        <authorList>
            <person name="Chen M."/>
            <person name="An Q."/>
        </authorList>
    </citation>
    <scope>NUCLEOTIDE SEQUENCE [LARGE SCALE GENOMIC DNA]</scope>
    <source>
        <strain evidence="7 8">DSM 11543</strain>
    </source>
</reference>
<keyword evidence="4" id="KW-0238">DNA-binding</keyword>
<accession>A0AAD0XHI0</accession>
<dbReference type="InterPro" id="IPR036388">
    <property type="entry name" value="WH-like_DNA-bd_sf"/>
</dbReference>
<dbReference type="InterPro" id="IPR015424">
    <property type="entry name" value="PyrdxlP-dep_Trfase"/>
</dbReference>
<protein>
    <submittedName>
        <fullName evidence="7">PLP-dependent aminotransferase family protein</fullName>
    </submittedName>
</protein>
<dbReference type="Pfam" id="PF00155">
    <property type="entry name" value="Aminotran_1_2"/>
    <property type="match status" value="1"/>
</dbReference>
<dbReference type="CDD" id="cd07377">
    <property type="entry name" value="WHTH_GntR"/>
    <property type="match status" value="1"/>
</dbReference>
<organism evidence="7 8">
    <name type="scientific">Herbaspirillum rubrisubalbicans</name>
    <dbReference type="NCBI Taxonomy" id="80842"/>
    <lineage>
        <taxon>Bacteria</taxon>
        <taxon>Pseudomonadati</taxon>
        <taxon>Pseudomonadota</taxon>
        <taxon>Betaproteobacteria</taxon>
        <taxon>Burkholderiales</taxon>
        <taxon>Oxalobacteraceae</taxon>
        <taxon>Herbaspirillum</taxon>
    </lineage>
</organism>
<dbReference type="GO" id="GO:0003677">
    <property type="term" value="F:DNA binding"/>
    <property type="evidence" value="ECO:0007669"/>
    <property type="project" value="UniProtKB-KW"/>
</dbReference>
<dbReference type="PROSITE" id="PS50949">
    <property type="entry name" value="HTH_GNTR"/>
    <property type="match status" value="1"/>
</dbReference>
<sequence length="491" mass="53782">MPSSAYASSSRKFAIDRAALGDMGDKHSARLLVDRIFTAVLEGVRTRRLAHGDKLPSLRVVAESAQVSRDTVARAYEKLVAHGHVYTRPGAGFFIRVDNQVANAQTPAVPAPLLTNWRQRLLDPRTLLHRGLGSGDLPPDWLNVPQLAATLRAVSRSNINWAAGYGDAQGYLPLRQQLQRKLADIGIDVTPRQVLTTLGATDAINLIVMSYLRQPGMTVLVDDPGSFLLMDRLLASGMHIIGVTRDADGPDITALQNACEQHGPAFYFCQSLLHSPGYTGLSPQRAFQILRLAERFNFTIVEDDTYGDLAPVHRPPHATRLASLDQLQHVLYVGSFSKTLGAGMRVGFIAGNPQQIEWLLLYKLVSRASNGSLAERMIYRLLSEGGYRRHCEQLRARLDQARPRLMAALEALGIVLQHRPDAGLYLWGRLPGDLNAMEVAERMLANGYLTAPGPVFSSGEAARSHMRFNVASSDDDALRALSSVLERSASG</sequence>
<dbReference type="AlphaFoldDB" id="A0AAD0XHI0"/>
<evidence type="ECO:0000313" key="7">
    <source>
        <dbReference type="EMBL" id="AYR24563.1"/>
    </source>
</evidence>
<dbReference type="InterPro" id="IPR000524">
    <property type="entry name" value="Tscrpt_reg_HTH_GntR"/>
</dbReference>